<reference evidence="1 2" key="1">
    <citation type="journal article" name="Sci. Rep.">
        <title>Telomere-to-telomere assembled and centromere annotated genomes of the two main subspecies of the button mushroom Agaricus bisporus reveal especially polymorphic chromosome ends.</title>
        <authorList>
            <person name="Sonnenberg A.S.M."/>
            <person name="Sedaghat-Telgerd N."/>
            <person name="Lavrijssen B."/>
            <person name="Ohm R.A."/>
            <person name="Hendrickx P.M."/>
            <person name="Scholtmeijer K."/>
            <person name="Baars J.J.P."/>
            <person name="van Peer A."/>
        </authorList>
    </citation>
    <scope>NUCLEOTIDE SEQUENCE [LARGE SCALE GENOMIC DNA]</scope>
    <source>
        <strain evidence="1 2">H119_p4</strain>
    </source>
</reference>
<proteinExistence type="predicted"/>
<name>A0A8H7C1C3_AGABI</name>
<gene>
    <name evidence="1" type="ORF">Agabi119p4_10939</name>
</gene>
<dbReference type="Proteomes" id="UP000629468">
    <property type="component" value="Unassembled WGS sequence"/>
</dbReference>
<accession>A0A8H7C1C3</accession>
<dbReference type="EMBL" id="JABXXO010000015">
    <property type="protein sequence ID" value="KAF7760263.1"/>
    <property type="molecule type" value="Genomic_DNA"/>
</dbReference>
<evidence type="ECO:0000313" key="1">
    <source>
        <dbReference type="EMBL" id="KAF7760263.1"/>
    </source>
</evidence>
<organism evidence="1 2">
    <name type="scientific">Agaricus bisporus var. burnettii</name>
    <dbReference type="NCBI Taxonomy" id="192524"/>
    <lineage>
        <taxon>Eukaryota</taxon>
        <taxon>Fungi</taxon>
        <taxon>Dikarya</taxon>
        <taxon>Basidiomycota</taxon>
        <taxon>Agaricomycotina</taxon>
        <taxon>Agaricomycetes</taxon>
        <taxon>Agaricomycetidae</taxon>
        <taxon>Agaricales</taxon>
        <taxon>Agaricineae</taxon>
        <taxon>Agaricaceae</taxon>
        <taxon>Agaricus</taxon>
    </lineage>
</organism>
<evidence type="ECO:0000313" key="2">
    <source>
        <dbReference type="Proteomes" id="UP000629468"/>
    </source>
</evidence>
<protein>
    <recommendedName>
        <fullName evidence="3">Aminoglycoside phosphotransferase domain-containing protein</fullName>
    </recommendedName>
</protein>
<evidence type="ECO:0008006" key="3">
    <source>
        <dbReference type="Google" id="ProtNLM"/>
    </source>
</evidence>
<dbReference type="AlphaFoldDB" id="A0A8H7C1C3"/>
<comment type="caution">
    <text evidence="1">The sequence shown here is derived from an EMBL/GenBank/DDBJ whole genome shotgun (WGS) entry which is preliminary data.</text>
</comment>
<sequence length="381" mass="42041">MADPTPQPFPSSNLEITHDQAQLIVQNFLPKHENSVIAKITKIRSKGYSFTSSTRTYIIDLINPAHPPSAQINSEKIPSGACFLTIAPPSPPPAAYTPNSLPVTHSLLNAIRSKTSIPLTEAILDTSLSLIPYHFLLSGTTRTSSDRLLSIAQARKRGLLSEKGNAFIDLELGKFLGQLHTNVQNDWFGVPLLKDPADPSYSWQETFTDLFEKVLSHFEKGTVKVDFQIPYENIRLYHSRAIGFSVFDDVEVPSLIWVTGSEDDIFISLPTDGDDPWSFEIAAILPVAAHAVWGDPLLESFFVPPHPSKAMAEGYMGAGGGALTIFPRQNTKRLWYNLFLALLVLYEIGAPGEDDELKAKAAWCQTTILDSVDALKNAPYY</sequence>